<dbReference type="Pfam" id="PF00230">
    <property type="entry name" value="MIP"/>
    <property type="match status" value="1"/>
</dbReference>
<dbReference type="NCBIfam" id="NF003838">
    <property type="entry name" value="PRK05420.1"/>
    <property type="match status" value="1"/>
</dbReference>
<evidence type="ECO:0000313" key="9">
    <source>
        <dbReference type="EMBL" id="CAB4945604.1"/>
    </source>
</evidence>
<dbReference type="NCBIfam" id="TIGR00861">
    <property type="entry name" value="MIP"/>
    <property type="match status" value="1"/>
</dbReference>
<keyword evidence="6 8" id="KW-1133">Transmembrane helix</keyword>
<comment type="similarity">
    <text evidence="2">Belongs to the MIP/aquaporin (TC 1.A.8) family.</text>
</comment>
<dbReference type="InterPro" id="IPR023271">
    <property type="entry name" value="Aquaporin-like"/>
</dbReference>
<evidence type="ECO:0000256" key="4">
    <source>
        <dbReference type="ARBA" id="ARBA00022475"/>
    </source>
</evidence>
<name>A0A6J7JTT7_9ZZZZ</name>
<evidence type="ECO:0000256" key="6">
    <source>
        <dbReference type="ARBA" id="ARBA00022989"/>
    </source>
</evidence>
<dbReference type="GO" id="GO:0015250">
    <property type="term" value="F:water channel activity"/>
    <property type="evidence" value="ECO:0007669"/>
    <property type="project" value="TreeGrafter"/>
</dbReference>
<keyword evidence="4" id="KW-1003">Cell membrane</keyword>
<evidence type="ECO:0000256" key="7">
    <source>
        <dbReference type="ARBA" id="ARBA00023136"/>
    </source>
</evidence>
<dbReference type="Gene3D" id="1.20.1080.10">
    <property type="entry name" value="Glycerol uptake facilitator protein"/>
    <property type="match status" value="1"/>
</dbReference>
<gene>
    <name evidence="9" type="ORF">UFOPK3564_03202</name>
</gene>
<sequence>MRRYLAELLGTFVLVFGGVGTAVLASSHVGFLGVALAFGLSLLVMAYAIGPISGCHVNPAVTFGMLVSGRISPRDAAGYVVGQIAGALLAAVAIVVIAKAKQGGYDVGAEGLGANGYGSHSPDGYALGGVLVVEVIGTALLVFTVLAATSKIAHTAFAGLPIGFVLTLIHLVAIPVSNTSVNPARSIGPALLVGDWALAQLWVFIAAPLAGAALAALLHRALFDHLDERPVSSPDSAVAA</sequence>
<feature type="transmembrane region" description="Helical" evidence="8">
    <location>
        <begin position="155"/>
        <end position="176"/>
    </location>
</feature>
<dbReference type="EMBL" id="CAFBMK010000286">
    <property type="protein sequence ID" value="CAB4945604.1"/>
    <property type="molecule type" value="Genomic_DNA"/>
</dbReference>
<dbReference type="GO" id="GO:0005886">
    <property type="term" value="C:plasma membrane"/>
    <property type="evidence" value="ECO:0007669"/>
    <property type="project" value="UniProtKB-SubCell"/>
</dbReference>
<organism evidence="9">
    <name type="scientific">freshwater metagenome</name>
    <dbReference type="NCBI Taxonomy" id="449393"/>
    <lineage>
        <taxon>unclassified sequences</taxon>
        <taxon>metagenomes</taxon>
        <taxon>ecological metagenomes</taxon>
    </lineage>
</organism>
<reference evidence="9" key="1">
    <citation type="submission" date="2020-05" db="EMBL/GenBank/DDBJ databases">
        <authorList>
            <person name="Chiriac C."/>
            <person name="Salcher M."/>
            <person name="Ghai R."/>
            <person name="Kavagutti S V."/>
        </authorList>
    </citation>
    <scope>NUCLEOTIDE SEQUENCE</scope>
</reference>
<dbReference type="PANTHER" id="PTHR19139:SF199">
    <property type="entry name" value="MIP17260P"/>
    <property type="match status" value="1"/>
</dbReference>
<protein>
    <submittedName>
        <fullName evidence="9">Unannotated protein</fullName>
    </submittedName>
</protein>
<evidence type="ECO:0000256" key="2">
    <source>
        <dbReference type="ARBA" id="ARBA00006175"/>
    </source>
</evidence>
<dbReference type="AlphaFoldDB" id="A0A6J7JTT7"/>
<dbReference type="PROSITE" id="PS00221">
    <property type="entry name" value="MIP"/>
    <property type="match status" value="1"/>
</dbReference>
<evidence type="ECO:0000256" key="8">
    <source>
        <dbReference type="SAM" id="Phobius"/>
    </source>
</evidence>
<feature type="transmembrane region" description="Helical" evidence="8">
    <location>
        <begin position="76"/>
        <end position="98"/>
    </location>
</feature>
<evidence type="ECO:0000256" key="5">
    <source>
        <dbReference type="ARBA" id="ARBA00022692"/>
    </source>
</evidence>
<evidence type="ECO:0000256" key="3">
    <source>
        <dbReference type="ARBA" id="ARBA00022448"/>
    </source>
</evidence>
<feature type="transmembrane region" description="Helical" evidence="8">
    <location>
        <begin position="125"/>
        <end position="148"/>
    </location>
</feature>
<dbReference type="InterPro" id="IPR034294">
    <property type="entry name" value="Aquaporin_transptr"/>
</dbReference>
<proteinExistence type="inferred from homology"/>
<feature type="transmembrane region" description="Helical" evidence="8">
    <location>
        <begin position="196"/>
        <end position="218"/>
    </location>
</feature>
<comment type="subcellular location">
    <subcellularLocation>
        <location evidence="1">Cell membrane</location>
        <topology evidence="1">Multi-pass membrane protein</topology>
    </subcellularLocation>
</comment>
<accession>A0A6J7JTT7</accession>
<keyword evidence="5 8" id="KW-0812">Transmembrane</keyword>
<dbReference type="InterPro" id="IPR022357">
    <property type="entry name" value="MIP_CS"/>
</dbReference>
<keyword evidence="3" id="KW-0813">Transport</keyword>
<dbReference type="PANTHER" id="PTHR19139">
    <property type="entry name" value="AQUAPORIN TRANSPORTER"/>
    <property type="match status" value="1"/>
</dbReference>
<evidence type="ECO:0000256" key="1">
    <source>
        <dbReference type="ARBA" id="ARBA00004651"/>
    </source>
</evidence>
<dbReference type="PRINTS" id="PR00783">
    <property type="entry name" value="MINTRINSICP"/>
</dbReference>
<dbReference type="InterPro" id="IPR000425">
    <property type="entry name" value="MIP"/>
</dbReference>
<feature type="transmembrane region" description="Helical" evidence="8">
    <location>
        <begin position="31"/>
        <end position="55"/>
    </location>
</feature>
<dbReference type="SUPFAM" id="SSF81338">
    <property type="entry name" value="Aquaporin-like"/>
    <property type="match status" value="1"/>
</dbReference>
<keyword evidence="7 8" id="KW-0472">Membrane</keyword>